<evidence type="ECO:0000256" key="2">
    <source>
        <dbReference type="SAM" id="Phobius"/>
    </source>
</evidence>
<name>A0ABR4PVW8_9HELO</name>
<evidence type="ECO:0000313" key="3">
    <source>
        <dbReference type="EMBL" id="KAL3427495.1"/>
    </source>
</evidence>
<dbReference type="Proteomes" id="UP001629113">
    <property type="component" value="Unassembled WGS sequence"/>
</dbReference>
<protein>
    <submittedName>
        <fullName evidence="3">Uncharacterized protein</fullName>
    </submittedName>
</protein>
<feature type="transmembrane region" description="Helical" evidence="2">
    <location>
        <begin position="125"/>
        <end position="144"/>
    </location>
</feature>
<gene>
    <name evidence="3" type="ORF">PVAG01_01004</name>
</gene>
<evidence type="ECO:0000313" key="4">
    <source>
        <dbReference type="Proteomes" id="UP001629113"/>
    </source>
</evidence>
<feature type="compositionally biased region" description="Polar residues" evidence="1">
    <location>
        <begin position="16"/>
        <end position="29"/>
    </location>
</feature>
<organism evidence="3 4">
    <name type="scientific">Phlyctema vagabunda</name>
    <dbReference type="NCBI Taxonomy" id="108571"/>
    <lineage>
        <taxon>Eukaryota</taxon>
        <taxon>Fungi</taxon>
        <taxon>Dikarya</taxon>
        <taxon>Ascomycota</taxon>
        <taxon>Pezizomycotina</taxon>
        <taxon>Leotiomycetes</taxon>
        <taxon>Helotiales</taxon>
        <taxon>Dermateaceae</taxon>
        <taxon>Phlyctema</taxon>
    </lineage>
</organism>
<comment type="caution">
    <text evidence="3">The sequence shown here is derived from an EMBL/GenBank/DDBJ whole genome shotgun (WGS) entry which is preliminary data.</text>
</comment>
<proteinExistence type="predicted"/>
<feature type="region of interest" description="Disordered" evidence="1">
    <location>
        <begin position="1"/>
        <end position="54"/>
    </location>
</feature>
<reference evidence="3 4" key="1">
    <citation type="submission" date="2024-06" db="EMBL/GenBank/DDBJ databases">
        <title>Complete genome of Phlyctema vagabunda strain 19-DSS-EL-015.</title>
        <authorList>
            <person name="Fiorenzani C."/>
        </authorList>
    </citation>
    <scope>NUCLEOTIDE SEQUENCE [LARGE SCALE GENOMIC DNA]</scope>
    <source>
        <strain evidence="3 4">19-DSS-EL-015</strain>
    </source>
</reference>
<accession>A0ABR4PVW8</accession>
<keyword evidence="2" id="KW-1133">Transmembrane helix</keyword>
<keyword evidence="4" id="KW-1185">Reference proteome</keyword>
<keyword evidence="2" id="KW-0812">Transmembrane</keyword>
<sequence length="185" mass="20261">MRTKPTPKPAATETPSNSSAPADMSQQAATAVPQGTCVDSGSDTPGSTPRTLSPVSSALPCASYSSANDGSLQAVLELEAQIEKNTRNLQHKIDQSSHPEWCIAFGVLQLPVLFFLPMLESSFLVYLTFAALAVEGFFVGGEYCQYQRHHKDIQVISNYNTLVWVRTATKADIKLMLERRWRLAV</sequence>
<keyword evidence="2" id="KW-0472">Membrane</keyword>
<dbReference type="EMBL" id="JBFCZG010000001">
    <property type="protein sequence ID" value="KAL3427495.1"/>
    <property type="molecule type" value="Genomic_DNA"/>
</dbReference>
<feature type="compositionally biased region" description="Polar residues" evidence="1">
    <location>
        <begin position="37"/>
        <end position="54"/>
    </location>
</feature>
<evidence type="ECO:0000256" key="1">
    <source>
        <dbReference type="SAM" id="MobiDB-lite"/>
    </source>
</evidence>